<dbReference type="AlphaFoldDB" id="A0AAN9FZ15"/>
<dbReference type="GO" id="GO:0046983">
    <property type="term" value="F:protein dimerization activity"/>
    <property type="evidence" value="ECO:0007669"/>
    <property type="project" value="InterPro"/>
</dbReference>
<comment type="caution">
    <text evidence="2">The sequence shown here is derived from an EMBL/GenBank/DDBJ whole genome shotgun (WGS) entry which is preliminary data.</text>
</comment>
<dbReference type="EMBL" id="JBAMIC010001200">
    <property type="protein sequence ID" value="KAK7089566.1"/>
    <property type="molecule type" value="Genomic_DNA"/>
</dbReference>
<dbReference type="PANTHER" id="PTHR37162">
    <property type="entry name" value="HAT FAMILY DIMERISATION DOMAINCONTAINING PROTEIN-RELATED"/>
    <property type="match status" value="1"/>
</dbReference>
<dbReference type="Pfam" id="PF05699">
    <property type="entry name" value="Dimer_Tnp_hAT"/>
    <property type="match status" value="1"/>
</dbReference>
<evidence type="ECO:0000313" key="3">
    <source>
        <dbReference type="Proteomes" id="UP001374579"/>
    </source>
</evidence>
<dbReference type="InterPro" id="IPR012337">
    <property type="entry name" value="RNaseH-like_sf"/>
</dbReference>
<organism evidence="2 3">
    <name type="scientific">Littorina saxatilis</name>
    <dbReference type="NCBI Taxonomy" id="31220"/>
    <lineage>
        <taxon>Eukaryota</taxon>
        <taxon>Metazoa</taxon>
        <taxon>Spiralia</taxon>
        <taxon>Lophotrochozoa</taxon>
        <taxon>Mollusca</taxon>
        <taxon>Gastropoda</taxon>
        <taxon>Caenogastropoda</taxon>
        <taxon>Littorinimorpha</taxon>
        <taxon>Littorinoidea</taxon>
        <taxon>Littorinidae</taxon>
        <taxon>Littorina</taxon>
    </lineage>
</organism>
<feature type="domain" description="HAT C-terminal dimerisation" evidence="1">
    <location>
        <begin position="340"/>
        <end position="391"/>
    </location>
</feature>
<dbReference type="PANTHER" id="PTHR37162:SF1">
    <property type="entry name" value="BED-TYPE DOMAIN-CONTAINING PROTEIN"/>
    <property type="match status" value="1"/>
</dbReference>
<dbReference type="SUPFAM" id="SSF53098">
    <property type="entry name" value="Ribonuclease H-like"/>
    <property type="match status" value="1"/>
</dbReference>
<protein>
    <recommendedName>
        <fullName evidence="1">HAT C-terminal dimerisation domain-containing protein</fullName>
    </recommendedName>
</protein>
<evidence type="ECO:0000313" key="2">
    <source>
        <dbReference type="EMBL" id="KAK7089566.1"/>
    </source>
</evidence>
<proteinExistence type="predicted"/>
<dbReference type="InterPro" id="IPR008906">
    <property type="entry name" value="HATC_C_dom"/>
</dbReference>
<keyword evidence="3" id="KW-1185">Reference proteome</keyword>
<dbReference type="Proteomes" id="UP001374579">
    <property type="component" value="Unassembled WGS sequence"/>
</dbReference>
<sequence>MKAKQPQLYLSGCPCHLIHRAALKAATEIKFNVDEVLVDTYCYLQNSSKRLAALERFQDEVKHQKIHKHVATRWLSVRSCLERILENWNALQEFFKEESGRSASTSNAHARLDRLKTFSRSPTNRLYCLFLVHALEPFDTLNKQLQSEAPQIHTLMRSLHGFMRKLLVRFVKPVILAEKKREKGEGGKPLERSKTVLEINYKNPSNHKSTVLLSGEADRFLTDPSSHLREEKVKEFHANTKKFYVAGCTYIKEKFPMQEVLLQNAEICDPERRLEVTEDQLMYFLKRFPCLLQSSSIDDVKTEFVEYQSHELVPGLIKERVDATWVALGQVKDGTGTPLFANLTKIMLGILLIPHSNAACERIFSCVTKNKTNQRASLSAETVDSLLVVKSRPGEPHERNYSSVQLTKLKSSYYNLLSKKPD</sequence>
<name>A0AAN9FZ15_9CAEN</name>
<evidence type="ECO:0000259" key="1">
    <source>
        <dbReference type="Pfam" id="PF05699"/>
    </source>
</evidence>
<reference evidence="2 3" key="1">
    <citation type="submission" date="2024-02" db="EMBL/GenBank/DDBJ databases">
        <title>Chromosome-scale genome assembly of the rough periwinkle Littorina saxatilis.</title>
        <authorList>
            <person name="De Jode A."/>
            <person name="Faria R."/>
            <person name="Formenti G."/>
            <person name="Sims Y."/>
            <person name="Smith T.P."/>
            <person name="Tracey A."/>
            <person name="Wood J.M.D."/>
            <person name="Zagrodzka Z.B."/>
            <person name="Johannesson K."/>
            <person name="Butlin R.K."/>
            <person name="Leder E.H."/>
        </authorList>
    </citation>
    <scope>NUCLEOTIDE SEQUENCE [LARGE SCALE GENOMIC DNA]</scope>
    <source>
        <strain evidence="2">Snail1</strain>
        <tissue evidence="2">Muscle</tissue>
    </source>
</reference>
<accession>A0AAN9FZ15</accession>
<gene>
    <name evidence="2" type="ORF">V1264_024416</name>
</gene>